<comment type="caution">
    <text evidence="9">The sequence shown here is derived from an EMBL/GenBank/DDBJ whole genome shotgun (WGS) entry which is preliminary data.</text>
</comment>
<dbReference type="InterPro" id="IPR045344">
    <property type="entry name" value="C-JID"/>
</dbReference>
<dbReference type="Pfam" id="PF00560">
    <property type="entry name" value="LRR_1"/>
    <property type="match status" value="1"/>
</dbReference>
<dbReference type="InterPro" id="IPR027417">
    <property type="entry name" value="P-loop_NTPase"/>
</dbReference>
<dbReference type="InterPro" id="IPR044974">
    <property type="entry name" value="Disease_R_plants"/>
</dbReference>
<feature type="domain" description="NB-ARC" evidence="6">
    <location>
        <begin position="27"/>
        <end position="109"/>
    </location>
</feature>
<dbReference type="InterPro" id="IPR032675">
    <property type="entry name" value="LRR_dom_sf"/>
</dbReference>
<evidence type="ECO:0000256" key="1">
    <source>
        <dbReference type="ARBA" id="ARBA00011982"/>
    </source>
</evidence>
<protein>
    <recommendedName>
        <fullName evidence="1">ADP-ribosyl cyclase/cyclic ADP-ribose hydrolase</fullName>
        <ecNumber evidence="1">3.2.2.6</ecNumber>
    </recommendedName>
</protein>
<dbReference type="Gene3D" id="3.40.50.300">
    <property type="entry name" value="P-loop containing nucleotide triphosphate hydrolases"/>
    <property type="match status" value="1"/>
</dbReference>
<dbReference type="PANTHER" id="PTHR11017">
    <property type="entry name" value="LEUCINE-RICH REPEAT-CONTAINING PROTEIN"/>
    <property type="match status" value="1"/>
</dbReference>
<dbReference type="InterPro" id="IPR003591">
    <property type="entry name" value="Leu-rich_rpt_typical-subtyp"/>
</dbReference>
<dbReference type="PRINTS" id="PR00364">
    <property type="entry name" value="DISEASERSIST"/>
</dbReference>
<dbReference type="InterPro" id="IPR002182">
    <property type="entry name" value="NB-ARC"/>
</dbReference>
<dbReference type="Pfam" id="PF23598">
    <property type="entry name" value="LRR_14"/>
    <property type="match status" value="1"/>
</dbReference>
<proteinExistence type="predicted"/>
<dbReference type="Proteomes" id="UP000288805">
    <property type="component" value="Unassembled WGS sequence"/>
</dbReference>
<dbReference type="SMART" id="SM00369">
    <property type="entry name" value="LRR_TYP"/>
    <property type="match status" value="7"/>
</dbReference>
<evidence type="ECO:0000259" key="7">
    <source>
        <dbReference type="Pfam" id="PF20160"/>
    </source>
</evidence>
<organism evidence="9 10">
    <name type="scientific">Vitis vinifera</name>
    <name type="common">Grape</name>
    <dbReference type="NCBI Taxonomy" id="29760"/>
    <lineage>
        <taxon>Eukaryota</taxon>
        <taxon>Viridiplantae</taxon>
        <taxon>Streptophyta</taxon>
        <taxon>Embryophyta</taxon>
        <taxon>Tracheophyta</taxon>
        <taxon>Spermatophyta</taxon>
        <taxon>Magnoliopsida</taxon>
        <taxon>eudicotyledons</taxon>
        <taxon>Gunneridae</taxon>
        <taxon>Pentapetalae</taxon>
        <taxon>rosids</taxon>
        <taxon>Vitales</taxon>
        <taxon>Vitaceae</taxon>
        <taxon>Viteae</taxon>
        <taxon>Vitis</taxon>
    </lineage>
</organism>
<dbReference type="Pfam" id="PF20160">
    <property type="entry name" value="C-JID"/>
    <property type="match status" value="1"/>
</dbReference>
<dbReference type="Pfam" id="PF00931">
    <property type="entry name" value="NB-ARC"/>
    <property type="match status" value="1"/>
</dbReference>
<dbReference type="EMBL" id="QGNW01000195">
    <property type="protein sequence ID" value="RVW86289.1"/>
    <property type="molecule type" value="Genomic_DNA"/>
</dbReference>
<evidence type="ECO:0000313" key="9">
    <source>
        <dbReference type="EMBL" id="RVW86289.1"/>
    </source>
</evidence>
<evidence type="ECO:0000259" key="6">
    <source>
        <dbReference type="Pfam" id="PF00931"/>
    </source>
</evidence>
<evidence type="ECO:0000256" key="3">
    <source>
        <dbReference type="ARBA" id="ARBA00022737"/>
    </source>
</evidence>
<feature type="domain" description="Disease resistance R13L4/SHOC-2-like LRR" evidence="8">
    <location>
        <begin position="754"/>
        <end position="835"/>
    </location>
</feature>
<keyword evidence="4" id="KW-0520">NAD</keyword>
<evidence type="ECO:0000256" key="2">
    <source>
        <dbReference type="ARBA" id="ARBA00022614"/>
    </source>
</evidence>
<dbReference type="InterPro" id="IPR001611">
    <property type="entry name" value="Leu-rich_rpt"/>
</dbReference>
<name>A0A438HPB0_VITVI</name>
<evidence type="ECO:0000256" key="5">
    <source>
        <dbReference type="ARBA" id="ARBA00047304"/>
    </source>
</evidence>
<dbReference type="InterPro" id="IPR055414">
    <property type="entry name" value="LRR_R13L4/SHOC2-like"/>
</dbReference>
<feature type="domain" description="C-JID" evidence="7">
    <location>
        <begin position="1026"/>
        <end position="1178"/>
    </location>
</feature>
<dbReference type="Gene3D" id="3.80.10.10">
    <property type="entry name" value="Ribonuclease Inhibitor"/>
    <property type="match status" value="5"/>
</dbReference>
<dbReference type="SUPFAM" id="SSF52540">
    <property type="entry name" value="P-loop containing nucleoside triphosphate hydrolases"/>
    <property type="match status" value="1"/>
</dbReference>
<accession>A0A438HPB0</accession>
<keyword evidence="3" id="KW-0677">Repeat</keyword>
<evidence type="ECO:0000256" key="4">
    <source>
        <dbReference type="ARBA" id="ARBA00023027"/>
    </source>
</evidence>
<reference evidence="9 10" key="1">
    <citation type="journal article" date="2018" name="PLoS Genet.">
        <title>Population sequencing reveals clonal diversity and ancestral inbreeding in the grapevine cultivar Chardonnay.</title>
        <authorList>
            <person name="Roach M.J."/>
            <person name="Johnson D.L."/>
            <person name="Bohlmann J."/>
            <person name="van Vuuren H.J."/>
            <person name="Jones S.J."/>
            <person name="Pretorius I.S."/>
            <person name="Schmidt S.A."/>
            <person name="Borneman A.R."/>
        </authorList>
    </citation>
    <scope>NUCLEOTIDE SEQUENCE [LARGE SCALE GENOMIC DNA]</scope>
    <source>
        <strain evidence="10">cv. Chardonnay</strain>
        <tissue evidence="9">Leaf</tissue>
    </source>
</reference>
<dbReference type="GO" id="GO:0006952">
    <property type="term" value="P:defense response"/>
    <property type="evidence" value="ECO:0007669"/>
    <property type="project" value="InterPro"/>
</dbReference>
<comment type="catalytic activity">
    <reaction evidence="5">
        <text>NAD(+) + H2O = ADP-D-ribose + nicotinamide + H(+)</text>
        <dbReference type="Rhea" id="RHEA:16301"/>
        <dbReference type="ChEBI" id="CHEBI:15377"/>
        <dbReference type="ChEBI" id="CHEBI:15378"/>
        <dbReference type="ChEBI" id="CHEBI:17154"/>
        <dbReference type="ChEBI" id="CHEBI:57540"/>
        <dbReference type="ChEBI" id="CHEBI:57967"/>
        <dbReference type="EC" id="3.2.2.6"/>
    </reaction>
    <physiologicalReaction direction="left-to-right" evidence="5">
        <dbReference type="Rhea" id="RHEA:16302"/>
    </physiologicalReaction>
</comment>
<evidence type="ECO:0000313" key="10">
    <source>
        <dbReference type="Proteomes" id="UP000288805"/>
    </source>
</evidence>
<gene>
    <name evidence="9" type="primary">RPP1_6</name>
    <name evidence="9" type="ORF">CK203_043271</name>
</gene>
<dbReference type="SUPFAM" id="SSF52058">
    <property type="entry name" value="L domain-like"/>
    <property type="match status" value="3"/>
</dbReference>
<dbReference type="EC" id="3.2.2.6" evidence="1"/>
<evidence type="ECO:0000259" key="8">
    <source>
        <dbReference type="Pfam" id="PF23598"/>
    </source>
</evidence>
<dbReference type="PANTHER" id="PTHR11017:SF570">
    <property type="entry name" value="DISEASE RESISTANCE PROTEIN (TIR-NBS CLASS)-RELATED"/>
    <property type="match status" value="1"/>
</dbReference>
<keyword evidence="2" id="KW-0433">Leucine-rich repeat</keyword>
<sequence>MAFYNDISSRFDGSSFLRGVGEKSKGGLVELQKKLLKDILKGKSIDFDDTSEGINEIKKSLCSKRVLIVLDDVEELEQLENLAGKNGWYGAKSTIIITTKDTSLLSQHGVNILYEGDFEFPSSQLRYLNFYGCSLESLPTNFNGRNLVELDLVRSGIKKLWKGDEIFNSLKVINLSYSKYLVEIPDFSSVPNLEILNLEGCERLKILPGNFHKLEHLRCLSCKGCTSLESFPKVKGNMSKLREINLSGTAIIEVPSSIEHLNGLEYFHLSGCFNLDFPEIKNNMENLERLDLSFTAIEELPYSIGLLKALKHLDLSYCDNLVNLPESICNLSSLEKLRVRNCPKLQRLEVNLEDGSHILRSLNTTCCIIKQGVIWSNGRFSSLETLHLRCSQMEGEILNHHIWSLSSLVELCIRNSDLTGRGILSDSFYPSSLVGLSVGNFNLMEVGDKGESNDSPLSVGIQGILNDIWNLSSLVKLSLNNCNLMEVGILSDIWNLSSLHTCWHQTTFQSKSPQLETLQEASRNSRASIKFRDLYLSHCKKLQAIPELPSNLLLLDMHSSDGISSLSNHSLLNCLKSKLYQEPQISLGASEFRDMAMEIVIPRSSGILEGTRNQSMGSHQVRIELPQNCASDLVWVIYYPKDAIKKQYLSNQWTHFTASFKSVTLEAKECGIHPIYGCFKCRRDKECQQKLCLKGSAINELPFIESPFELGSLCLRECKNLESLPSTICELKSLTTLSCSGCSQLTIFPEIFETLENLRELHLEGTAIEELPSSIQHLRGLQYLNLAYCNNLVSLPETIYRLKSLVFLSCTGCSQLKSFPEILENIENLRELSLHGTAIKELPTSIERLGGLQDLHLSNCSNLVNLPESICNLRFLKNLNVNLCSKLEKFPQNLGSLQRLELLGAAGSDSNRVLGAIQSDDCRMSSWKALNLSINYFSSIIPISIIQLSKLRVLDLSHCQKLLQIPELPPSLRILDVHACPCLETLSSPSSLLGFSLFRCFKSAIEEFECGSYWSKEIQIVIPGNNGIPEWISQRKKGSEITIELPMDWYHNNDFLGVALYSVYVPLHIESNEDPCSLKCQLNFHVHQFEFLDDLPSKFWSMNGLSYEFWAVDELSFRRGYLCHRNGDELNEVWVAYYPKVAIPNQYWSNKWRHLKASFHGYSGSKQVKVKECGFHLISMPKIVNRTIPQYRSIKGVEHNRPPILIQYPDVQRCCDTKSVPEDTNVNAQSCCDDTHSTEHNHSPMDTITHNVDDNVVDAQDEEEDHMHKWLDLLCKSVQWICCRRC</sequence>